<dbReference type="Proteomes" id="UP000661077">
    <property type="component" value="Unassembled WGS sequence"/>
</dbReference>
<feature type="transmembrane region" description="Helical" evidence="1">
    <location>
        <begin position="198"/>
        <end position="228"/>
    </location>
</feature>
<keyword evidence="1" id="KW-0812">Transmembrane</keyword>
<feature type="transmembrane region" description="Helical" evidence="1">
    <location>
        <begin position="260"/>
        <end position="277"/>
    </location>
</feature>
<feature type="transmembrane region" description="Helical" evidence="1">
    <location>
        <begin position="400"/>
        <end position="417"/>
    </location>
</feature>
<feature type="transmembrane region" description="Helical" evidence="1">
    <location>
        <begin position="148"/>
        <end position="168"/>
    </location>
</feature>
<keyword evidence="1" id="KW-1133">Transmembrane helix</keyword>
<feature type="transmembrane region" description="Helical" evidence="1">
    <location>
        <begin position="70"/>
        <end position="90"/>
    </location>
</feature>
<organism evidence="2 3">
    <name type="scientific">Steroidobacter gossypii</name>
    <dbReference type="NCBI Taxonomy" id="2805490"/>
    <lineage>
        <taxon>Bacteria</taxon>
        <taxon>Pseudomonadati</taxon>
        <taxon>Pseudomonadota</taxon>
        <taxon>Gammaproteobacteria</taxon>
        <taxon>Steroidobacterales</taxon>
        <taxon>Steroidobacteraceae</taxon>
        <taxon>Steroidobacter</taxon>
    </lineage>
</organism>
<feature type="transmembrane region" description="Helical" evidence="1">
    <location>
        <begin position="20"/>
        <end position="37"/>
    </location>
</feature>
<keyword evidence="3" id="KW-1185">Reference proteome</keyword>
<protein>
    <recommendedName>
        <fullName evidence="4">Oligosaccharide repeat unit polymerase</fullName>
    </recommendedName>
</protein>
<dbReference type="EMBL" id="JAEVLS010000003">
    <property type="protein sequence ID" value="MBM0106163.1"/>
    <property type="molecule type" value="Genomic_DNA"/>
</dbReference>
<evidence type="ECO:0000313" key="2">
    <source>
        <dbReference type="EMBL" id="MBM0106163.1"/>
    </source>
</evidence>
<evidence type="ECO:0008006" key="4">
    <source>
        <dbReference type="Google" id="ProtNLM"/>
    </source>
</evidence>
<proteinExistence type="predicted"/>
<comment type="caution">
    <text evidence="2">The sequence shown here is derived from an EMBL/GenBank/DDBJ whole genome shotgun (WGS) entry which is preliminary data.</text>
</comment>
<dbReference type="RefSeq" id="WP_203168275.1">
    <property type="nucleotide sequence ID" value="NZ_JAEVLS010000003.1"/>
</dbReference>
<feature type="transmembrane region" description="Helical" evidence="1">
    <location>
        <begin position="370"/>
        <end position="393"/>
    </location>
</feature>
<name>A0ABS1WYV1_9GAMM</name>
<feature type="transmembrane region" description="Helical" evidence="1">
    <location>
        <begin position="110"/>
        <end position="127"/>
    </location>
</feature>
<evidence type="ECO:0000313" key="3">
    <source>
        <dbReference type="Proteomes" id="UP000661077"/>
    </source>
</evidence>
<accession>A0ABS1WYV1</accession>
<feature type="transmembrane region" description="Helical" evidence="1">
    <location>
        <begin position="43"/>
        <end position="63"/>
    </location>
</feature>
<reference evidence="2 3" key="1">
    <citation type="journal article" date="2021" name="Int. J. Syst. Evol. Microbiol.">
        <title>Steroidobacter gossypii sp. nov., isolated from soil of cotton cropping field.</title>
        <authorList>
            <person name="Huang R."/>
            <person name="Yang S."/>
            <person name="Zhen C."/>
            <person name="Liu W."/>
        </authorList>
    </citation>
    <scope>NUCLEOTIDE SEQUENCE [LARGE SCALE GENOMIC DNA]</scope>
    <source>
        <strain evidence="2 3">S1-65</strain>
    </source>
</reference>
<gene>
    <name evidence="2" type="ORF">JM946_15620</name>
</gene>
<sequence>MNSSLASILESIKLRLSPAVAMLLLAAYLLCLAPFLSDQWLSGSLWVAVLIAILIAGGLLLRIYRRSGPILCVLIFMFTYYLAPLPYFLWDIPIVPYLDNVSTVYFLRTWAVMAVFLVWLALFSALTQQEQPVGSVALPAPSLIRVRSIGTFGTLYWFVVAAFIVLTFRGEAIVNVSGQDNYDIYISNLKSQSGALEYFLVLIVIGRVISVTWFQRACYAACIGYYFYFCFTRGYRVQLLEMTLLVTALHFAHWMSFRNVLLGSIVGFMLLQALGFMKSGASDLQSLFTVMAGDQVRSNQTEVFYTSNNVLNAVFDGQIPWFERATSLWLAMLASFLPGNWLPENWHSTLAAQDLTQLPGGGGGFIAGHYYFWGGHFGVMIAGLLIACLFRLYERARSQRMMLLSILLLATCPRWVAYEPIAMFFRLGLYFMIAHEVMRFIPGTWRKGKQVVPATSGA</sequence>
<keyword evidence="1" id="KW-0472">Membrane</keyword>
<evidence type="ECO:0000256" key="1">
    <source>
        <dbReference type="SAM" id="Phobius"/>
    </source>
</evidence>